<dbReference type="Proteomes" id="UP000269396">
    <property type="component" value="Unassembled WGS sequence"/>
</dbReference>
<dbReference type="AlphaFoldDB" id="A0A3P8G2Q6"/>
<reference evidence="1 2" key="1">
    <citation type="submission" date="2018-11" db="EMBL/GenBank/DDBJ databases">
        <authorList>
            <consortium name="Pathogen Informatics"/>
        </authorList>
    </citation>
    <scope>NUCLEOTIDE SEQUENCE [LARGE SCALE GENOMIC DNA]</scope>
    <source>
        <strain>Denwood</strain>
        <strain evidence="2">Zambia</strain>
    </source>
</reference>
<protein>
    <submittedName>
        <fullName evidence="1">Uncharacterized protein</fullName>
    </submittedName>
</protein>
<gene>
    <name evidence="1" type="ORF">SMTD_LOCUS14023</name>
</gene>
<proteinExistence type="predicted"/>
<organism evidence="1 2">
    <name type="scientific">Schistosoma mattheei</name>
    <dbReference type="NCBI Taxonomy" id="31246"/>
    <lineage>
        <taxon>Eukaryota</taxon>
        <taxon>Metazoa</taxon>
        <taxon>Spiralia</taxon>
        <taxon>Lophotrochozoa</taxon>
        <taxon>Platyhelminthes</taxon>
        <taxon>Trematoda</taxon>
        <taxon>Digenea</taxon>
        <taxon>Strigeidida</taxon>
        <taxon>Schistosomatoidea</taxon>
        <taxon>Schistosomatidae</taxon>
        <taxon>Schistosoma</taxon>
    </lineage>
</organism>
<keyword evidence="2" id="KW-1185">Reference proteome</keyword>
<name>A0A3P8G2Q6_9TREM</name>
<dbReference type="EMBL" id="UZAL01034172">
    <property type="protein sequence ID" value="VDP64804.1"/>
    <property type="molecule type" value="Genomic_DNA"/>
</dbReference>
<accession>A0A3P8G2Q6</accession>
<evidence type="ECO:0000313" key="2">
    <source>
        <dbReference type="Proteomes" id="UP000269396"/>
    </source>
</evidence>
<sequence>MLKFFQLMVLQYSSSRTKANLVTDIILFTQHQIFRILLHHLFNPHCLEV</sequence>
<evidence type="ECO:0000313" key="1">
    <source>
        <dbReference type="EMBL" id="VDP64804.1"/>
    </source>
</evidence>